<reference evidence="1" key="1">
    <citation type="journal article" date="2014" name="Front. Microbiol.">
        <title>High frequency of phylogenetically diverse reductive dehalogenase-homologous genes in deep subseafloor sedimentary metagenomes.</title>
        <authorList>
            <person name="Kawai M."/>
            <person name="Futagami T."/>
            <person name="Toyoda A."/>
            <person name="Takaki Y."/>
            <person name="Nishi S."/>
            <person name="Hori S."/>
            <person name="Arai W."/>
            <person name="Tsubouchi T."/>
            <person name="Morono Y."/>
            <person name="Uchiyama I."/>
            <person name="Ito T."/>
            <person name="Fujiyama A."/>
            <person name="Inagaki F."/>
            <person name="Takami H."/>
        </authorList>
    </citation>
    <scope>NUCLEOTIDE SEQUENCE</scope>
    <source>
        <strain evidence="1">Expedition CK06-06</strain>
    </source>
</reference>
<dbReference type="EMBL" id="BART01039505">
    <property type="protein sequence ID" value="GAH14628.1"/>
    <property type="molecule type" value="Genomic_DNA"/>
</dbReference>
<comment type="caution">
    <text evidence="1">The sequence shown here is derived from an EMBL/GenBank/DDBJ whole genome shotgun (WGS) entry which is preliminary data.</text>
</comment>
<feature type="non-terminal residue" evidence="1">
    <location>
        <position position="116"/>
    </location>
</feature>
<gene>
    <name evidence="1" type="ORF">S01H4_64896</name>
</gene>
<organism evidence="1">
    <name type="scientific">marine sediment metagenome</name>
    <dbReference type="NCBI Taxonomy" id="412755"/>
    <lineage>
        <taxon>unclassified sequences</taxon>
        <taxon>metagenomes</taxon>
        <taxon>ecological metagenomes</taxon>
    </lineage>
</organism>
<dbReference type="AlphaFoldDB" id="X1F1E7"/>
<protein>
    <submittedName>
        <fullName evidence="1">Uncharacterized protein</fullName>
    </submittedName>
</protein>
<sequence>MRGRGEYLMNILRITDGTTIINLLDITTGYSVAGYRQAVAQYKGGGSWSESALSDGRVIRDYHYGNIRELLPVTVGGGTQNATINALADLQTLLTKATDYWVFDWQNEPVWIERRM</sequence>
<proteinExistence type="predicted"/>
<name>X1F1E7_9ZZZZ</name>
<evidence type="ECO:0000313" key="1">
    <source>
        <dbReference type="EMBL" id="GAH14628.1"/>
    </source>
</evidence>
<accession>X1F1E7</accession>